<sequence>MAYPFKKYNYAVLIDGFKQAGFSEVSAADVEVQHIEYREGNQKTMSLQMIPGMVKYSNVTLKWGSSDSKEFSDWIAKTAGGDVTQKKVTIQLMDEKNSTVKAEWTLENAWPTKYTAPDFKASQNENAYESVELCHEGLSRTK</sequence>
<dbReference type="InterPro" id="IPR011747">
    <property type="entry name" value="CHP02241"/>
</dbReference>
<accession>A0A6N8HUD2</accession>
<accession>A0A7G8TA22</accession>
<gene>
    <name evidence="1" type="ORF">CAFE_00140</name>
    <name evidence="2" type="ORF">HCR03_17745</name>
</gene>
<dbReference type="PANTHER" id="PTHR38009:SF1">
    <property type="entry name" value="CONSERVED HYPOTHETICAL PHAGE TAIL PROTEIN"/>
    <property type="match status" value="1"/>
</dbReference>
<dbReference type="RefSeq" id="WP_066643760.1">
    <property type="nucleotide sequence ID" value="NZ_CP060286.1"/>
</dbReference>
<dbReference type="EMBL" id="VWXL01000002">
    <property type="protein sequence ID" value="MVB09366.1"/>
    <property type="molecule type" value="Genomic_DNA"/>
</dbReference>
<dbReference type="GO" id="GO:0005198">
    <property type="term" value="F:structural molecule activity"/>
    <property type="evidence" value="ECO:0007669"/>
    <property type="project" value="InterPro"/>
</dbReference>
<dbReference type="KEGG" id="cfem:HCR03_17745"/>
<evidence type="ECO:0000313" key="2">
    <source>
        <dbReference type="EMBL" id="QNK40463.1"/>
    </source>
</evidence>
<evidence type="ECO:0000313" key="4">
    <source>
        <dbReference type="Proteomes" id="UP000515909"/>
    </source>
</evidence>
<dbReference type="PANTHER" id="PTHR38009">
    <property type="entry name" value="CONSERVED HYPOTHETICAL PHAGE TAIL PROTEIN"/>
    <property type="match status" value="1"/>
</dbReference>
<dbReference type="NCBIfam" id="TIGR02241">
    <property type="entry name" value="conserved hypothetical phage tail region protein"/>
    <property type="match status" value="1"/>
</dbReference>
<evidence type="ECO:0000313" key="3">
    <source>
        <dbReference type="Proteomes" id="UP000469440"/>
    </source>
</evidence>
<protein>
    <submittedName>
        <fullName evidence="2">Phage tail protein</fullName>
    </submittedName>
    <submittedName>
        <fullName evidence="1">T4-like virus tail tube protein gp19</fullName>
    </submittedName>
</protein>
<name>A0A6N8HUD2_9FIRM</name>
<dbReference type="Proteomes" id="UP000469440">
    <property type="component" value="Unassembled WGS sequence"/>
</dbReference>
<dbReference type="InterPro" id="IPR010667">
    <property type="entry name" value="Phage_T4_Gp19"/>
</dbReference>
<dbReference type="Proteomes" id="UP000515909">
    <property type="component" value="Chromosome"/>
</dbReference>
<dbReference type="AlphaFoldDB" id="A0A6N8HUD2"/>
<dbReference type="Pfam" id="PF06841">
    <property type="entry name" value="Phage_T4_gp19"/>
    <property type="match status" value="1"/>
</dbReference>
<dbReference type="OrthoDB" id="73314at2"/>
<reference evidence="1 3" key="1">
    <citation type="submission" date="2019-09" db="EMBL/GenBank/DDBJ databases">
        <title>Genome sequence of Clostridium sp. EA1.</title>
        <authorList>
            <person name="Poehlein A."/>
            <person name="Bengelsdorf F.R."/>
            <person name="Daniel R."/>
        </authorList>
    </citation>
    <scope>NUCLEOTIDE SEQUENCE [LARGE SCALE GENOMIC DNA]</scope>
    <source>
        <strain evidence="1 3">EA1</strain>
    </source>
</reference>
<dbReference type="EMBL" id="CP060286">
    <property type="protein sequence ID" value="QNK40463.1"/>
    <property type="molecule type" value="Genomic_DNA"/>
</dbReference>
<reference evidence="2 4" key="2">
    <citation type="submission" date="2020-08" db="EMBL/GenBank/DDBJ databases">
        <title>The isolate Caproiciproducens sp. 7D4C2 produces n-caproate at mildly acidic conditions from hexoses: genome and rBOX comparison with related strains and chain-elongating bacteria.</title>
        <authorList>
            <person name="Esquivel-Elizondo S."/>
            <person name="Bagci C."/>
            <person name="Temovska M."/>
            <person name="Jeon B.S."/>
            <person name="Bessarab I."/>
            <person name="Williams R.B.H."/>
            <person name="Huson D.H."/>
            <person name="Angenent L.T."/>
        </authorList>
    </citation>
    <scope>NUCLEOTIDE SEQUENCE [LARGE SCALE GENOMIC DNA]</scope>
    <source>
        <strain evidence="2 4">7D4C2</strain>
    </source>
</reference>
<organism evidence="1 3">
    <name type="scientific">Caproicibacter fermentans</name>
    <dbReference type="NCBI Taxonomy" id="2576756"/>
    <lineage>
        <taxon>Bacteria</taxon>
        <taxon>Bacillati</taxon>
        <taxon>Bacillota</taxon>
        <taxon>Clostridia</taxon>
        <taxon>Eubacteriales</taxon>
        <taxon>Acutalibacteraceae</taxon>
        <taxon>Caproicibacter</taxon>
    </lineage>
</organism>
<proteinExistence type="predicted"/>
<evidence type="ECO:0000313" key="1">
    <source>
        <dbReference type="EMBL" id="MVB09366.1"/>
    </source>
</evidence>
<keyword evidence="3" id="KW-1185">Reference proteome</keyword>